<dbReference type="Proteomes" id="UP000095085">
    <property type="component" value="Unassembled WGS sequence"/>
</dbReference>
<reference evidence="2" key="1">
    <citation type="submission" date="2016-05" db="EMBL/GenBank/DDBJ databases">
        <title>Comparative genomics of biotechnologically important yeasts.</title>
        <authorList>
            <consortium name="DOE Joint Genome Institute"/>
            <person name="Riley R."/>
            <person name="Haridas S."/>
            <person name="Wolfe K.H."/>
            <person name="Lopes M.R."/>
            <person name="Hittinger C.T."/>
            <person name="Goker M."/>
            <person name="Salamov A."/>
            <person name="Wisecaver J."/>
            <person name="Long T.M."/>
            <person name="Aerts A.L."/>
            <person name="Barry K."/>
            <person name="Choi C."/>
            <person name="Clum A."/>
            <person name="Coughlan A.Y."/>
            <person name="Deshpande S."/>
            <person name="Douglass A.P."/>
            <person name="Hanson S.J."/>
            <person name="Klenk H.-P."/>
            <person name="Labutti K."/>
            <person name="Lapidus A."/>
            <person name="Lindquist E."/>
            <person name="Lipzen A."/>
            <person name="Meier-Kolthoff J.P."/>
            <person name="Ohm R.A."/>
            <person name="Otillar R.P."/>
            <person name="Pangilinan J."/>
            <person name="Peng Y."/>
            <person name="Rokas A."/>
            <person name="Rosa C.A."/>
            <person name="Scheuner C."/>
            <person name="Sibirny A.A."/>
            <person name="Slot J.C."/>
            <person name="Stielow J.B."/>
            <person name="Sun H."/>
            <person name="Kurtzman C.P."/>
            <person name="Blackwell M."/>
            <person name="Grigoriev I.V."/>
            <person name="Jeffries T.W."/>
        </authorList>
    </citation>
    <scope>NUCLEOTIDE SEQUENCE [LARGE SCALE GENOMIC DNA]</scope>
    <source>
        <strain evidence="2">NRRL Y-1933</strain>
    </source>
</reference>
<evidence type="ECO:0000313" key="2">
    <source>
        <dbReference type="Proteomes" id="UP000095085"/>
    </source>
</evidence>
<protein>
    <submittedName>
        <fullName evidence="1">Uncharacterized protein</fullName>
    </submittedName>
</protein>
<sequence>MHKVETVVEARLWKTHSASRPPCQNGCKFPDSIAIKINFEIIKGRNRLKLGCHSHILGNNKKSNILQEPIPPTFLLAYSNITLIKLSMSYQGFATSPPAFISVPTLRRIFFKTDSF</sequence>
<accession>A0A1E4RIY4</accession>
<dbReference type="AlphaFoldDB" id="A0A1E4RIY4"/>
<dbReference type="RefSeq" id="XP_020076301.1">
    <property type="nucleotide sequence ID" value="XM_020223058.1"/>
</dbReference>
<name>A0A1E4RIY4_9ASCO</name>
<dbReference type="EMBL" id="KV454541">
    <property type="protein sequence ID" value="ODV67234.1"/>
    <property type="molecule type" value="Genomic_DNA"/>
</dbReference>
<proteinExistence type="predicted"/>
<keyword evidence="2" id="KW-1185">Reference proteome</keyword>
<evidence type="ECO:0000313" key="1">
    <source>
        <dbReference type="EMBL" id="ODV67234.1"/>
    </source>
</evidence>
<organism evidence="1 2">
    <name type="scientific">Hyphopichia burtonii NRRL Y-1933</name>
    <dbReference type="NCBI Taxonomy" id="984485"/>
    <lineage>
        <taxon>Eukaryota</taxon>
        <taxon>Fungi</taxon>
        <taxon>Dikarya</taxon>
        <taxon>Ascomycota</taxon>
        <taxon>Saccharomycotina</taxon>
        <taxon>Pichiomycetes</taxon>
        <taxon>Debaryomycetaceae</taxon>
        <taxon>Hyphopichia</taxon>
    </lineage>
</organism>
<gene>
    <name evidence="1" type="ORF">HYPBUDRAFT_209295</name>
</gene>
<dbReference type="GeneID" id="30997607"/>